<gene>
    <name evidence="6" type="ORF">PSNMU_V1.4_AUG-EV-PASAV3_0062590</name>
</gene>
<dbReference type="EMBL" id="CAACVS010000221">
    <property type="protein sequence ID" value="VEU39411.1"/>
    <property type="molecule type" value="Genomic_DNA"/>
</dbReference>
<keyword evidence="2 5" id="KW-0812">Transmembrane</keyword>
<keyword evidence="4 5" id="KW-0472">Membrane</keyword>
<reference evidence="6 7" key="1">
    <citation type="submission" date="2019-01" db="EMBL/GenBank/DDBJ databases">
        <authorList>
            <person name="Ferrante I. M."/>
        </authorList>
    </citation>
    <scope>NUCLEOTIDE SEQUENCE [LARGE SCALE GENOMIC DNA]</scope>
    <source>
        <strain evidence="6 7">B856</strain>
    </source>
</reference>
<evidence type="ECO:0000256" key="1">
    <source>
        <dbReference type="ARBA" id="ARBA00004141"/>
    </source>
</evidence>
<feature type="transmembrane region" description="Helical" evidence="5">
    <location>
        <begin position="246"/>
        <end position="267"/>
    </location>
</feature>
<keyword evidence="3 5" id="KW-1133">Transmembrane helix</keyword>
<evidence type="ECO:0000313" key="6">
    <source>
        <dbReference type="EMBL" id="VEU39411.1"/>
    </source>
</evidence>
<keyword evidence="7" id="KW-1185">Reference proteome</keyword>
<dbReference type="SUPFAM" id="SSF103473">
    <property type="entry name" value="MFS general substrate transporter"/>
    <property type="match status" value="1"/>
</dbReference>
<organism evidence="6 7">
    <name type="scientific">Pseudo-nitzschia multistriata</name>
    <dbReference type="NCBI Taxonomy" id="183589"/>
    <lineage>
        <taxon>Eukaryota</taxon>
        <taxon>Sar</taxon>
        <taxon>Stramenopiles</taxon>
        <taxon>Ochrophyta</taxon>
        <taxon>Bacillariophyta</taxon>
        <taxon>Bacillariophyceae</taxon>
        <taxon>Bacillariophycidae</taxon>
        <taxon>Bacillariales</taxon>
        <taxon>Bacillariaceae</taxon>
        <taxon>Pseudo-nitzschia</taxon>
    </lineage>
</organism>
<feature type="transmembrane region" description="Helical" evidence="5">
    <location>
        <begin position="213"/>
        <end position="234"/>
    </location>
</feature>
<dbReference type="GO" id="GO:0022857">
    <property type="term" value="F:transmembrane transporter activity"/>
    <property type="evidence" value="ECO:0007669"/>
    <property type="project" value="InterPro"/>
</dbReference>
<evidence type="ECO:0000256" key="4">
    <source>
        <dbReference type="ARBA" id="ARBA00023136"/>
    </source>
</evidence>
<proteinExistence type="predicted"/>
<sequence>MLAYLTLDTSTKNDDETNWQLFVILCSIPCFASTILGMVLVPESPRWLLEQCSDRPEDESGSEKALKILKDAARKNGISQNVIDEGLFPPTSRLVISWDDVASIEKVLSPIQAGNGDNKSYPTSETPVQSSAGAGDISTLFSTPSQTRLTLLLWATWFGNGFLYYGVIIAVSIAFTNERIEEQDDFYVVNDDTGGNGNDDTNSSMSTSYSFDFAAIFITASSEIFGLVAVLSTVDRFGRIPSQTMSYRIGGIATFVMGLYGAIAFAANDNQYHRSLLISLAFVARMAMMGGSCTTWVSTSEILTTDIRTTGHGTANAMGRLGGFTCPYFITEGNSLALIGVFVLFISVVTAECAKRLPETAGKAMGDIKIESTIESPVSKDNVDCQQRAATTYYRDLS</sequence>
<comment type="subcellular location">
    <subcellularLocation>
        <location evidence="1">Membrane</location>
        <topology evidence="1">Multi-pass membrane protein</topology>
    </subcellularLocation>
</comment>
<dbReference type="InterPro" id="IPR005828">
    <property type="entry name" value="MFS_sugar_transport-like"/>
</dbReference>
<protein>
    <recommendedName>
        <fullName evidence="8">Major facilitator superfamily (MFS) profile domain-containing protein</fullName>
    </recommendedName>
</protein>
<feature type="transmembrane region" description="Helical" evidence="5">
    <location>
        <begin position="336"/>
        <end position="354"/>
    </location>
</feature>
<name>A0A448ZBM3_9STRA</name>
<dbReference type="InterPro" id="IPR036259">
    <property type="entry name" value="MFS_trans_sf"/>
</dbReference>
<evidence type="ECO:0000256" key="3">
    <source>
        <dbReference type="ARBA" id="ARBA00022989"/>
    </source>
</evidence>
<accession>A0A448ZBM3</accession>
<evidence type="ECO:0000256" key="5">
    <source>
        <dbReference type="SAM" id="Phobius"/>
    </source>
</evidence>
<feature type="transmembrane region" description="Helical" evidence="5">
    <location>
        <begin position="151"/>
        <end position="175"/>
    </location>
</feature>
<dbReference type="Proteomes" id="UP000291116">
    <property type="component" value="Unassembled WGS sequence"/>
</dbReference>
<feature type="transmembrane region" description="Helical" evidence="5">
    <location>
        <begin position="20"/>
        <end position="41"/>
    </location>
</feature>
<dbReference type="Gene3D" id="1.20.1250.20">
    <property type="entry name" value="MFS general substrate transporter like domains"/>
    <property type="match status" value="1"/>
</dbReference>
<evidence type="ECO:0000313" key="7">
    <source>
        <dbReference type="Proteomes" id="UP000291116"/>
    </source>
</evidence>
<dbReference type="PANTHER" id="PTHR24064">
    <property type="entry name" value="SOLUTE CARRIER FAMILY 22 MEMBER"/>
    <property type="match status" value="1"/>
</dbReference>
<dbReference type="GO" id="GO:0016020">
    <property type="term" value="C:membrane"/>
    <property type="evidence" value="ECO:0007669"/>
    <property type="project" value="UniProtKB-SubCell"/>
</dbReference>
<dbReference type="AlphaFoldDB" id="A0A448ZBM3"/>
<dbReference type="OrthoDB" id="4139357at2759"/>
<dbReference type="Pfam" id="PF00083">
    <property type="entry name" value="Sugar_tr"/>
    <property type="match status" value="2"/>
</dbReference>
<evidence type="ECO:0000256" key="2">
    <source>
        <dbReference type="ARBA" id="ARBA00022692"/>
    </source>
</evidence>
<evidence type="ECO:0008006" key="8">
    <source>
        <dbReference type="Google" id="ProtNLM"/>
    </source>
</evidence>